<organism evidence="2 3">
    <name type="scientific">Xylona heveae (strain CBS 132557 / TC161)</name>
    <dbReference type="NCBI Taxonomy" id="1328760"/>
    <lineage>
        <taxon>Eukaryota</taxon>
        <taxon>Fungi</taxon>
        <taxon>Dikarya</taxon>
        <taxon>Ascomycota</taxon>
        <taxon>Pezizomycotina</taxon>
        <taxon>Xylonomycetes</taxon>
        <taxon>Xylonales</taxon>
        <taxon>Xylonaceae</taxon>
        <taxon>Xylona</taxon>
    </lineage>
</organism>
<gene>
    <name evidence="2" type="ORF">L228DRAFT_262923</name>
</gene>
<dbReference type="InParanoid" id="A0A165ACE7"/>
<dbReference type="RefSeq" id="XP_018185803.1">
    <property type="nucleotide sequence ID" value="XM_018334452.1"/>
</dbReference>
<dbReference type="OrthoDB" id="4869816at2759"/>
<dbReference type="OMA" id="EENPHGD"/>
<keyword evidence="3" id="KW-1185">Reference proteome</keyword>
<dbReference type="AlphaFoldDB" id="A0A165ACE7"/>
<dbReference type="Proteomes" id="UP000076632">
    <property type="component" value="Unassembled WGS sequence"/>
</dbReference>
<protein>
    <submittedName>
        <fullName evidence="2">Uncharacterized protein</fullName>
    </submittedName>
</protein>
<feature type="region of interest" description="Disordered" evidence="1">
    <location>
        <begin position="66"/>
        <end position="87"/>
    </location>
</feature>
<proteinExistence type="predicted"/>
<name>A0A165ACE7_XYLHT</name>
<evidence type="ECO:0000313" key="2">
    <source>
        <dbReference type="EMBL" id="KZF20248.1"/>
    </source>
</evidence>
<reference evidence="2 3" key="1">
    <citation type="journal article" date="2016" name="Fungal Biol.">
        <title>The genome of Xylona heveae provides a window into fungal endophytism.</title>
        <authorList>
            <person name="Gazis R."/>
            <person name="Kuo A."/>
            <person name="Riley R."/>
            <person name="LaButti K."/>
            <person name="Lipzen A."/>
            <person name="Lin J."/>
            <person name="Amirebrahimi M."/>
            <person name="Hesse C.N."/>
            <person name="Spatafora J.W."/>
            <person name="Henrissat B."/>
            <person name="Hainaut M."/>
            <person name="Grigoriev I.V."/>
            <person name="Hibbett D.S."/>
        </authorList>
    </citation>
    <scope>NUCLEOTIDE SEQUENCE [LARGE SCALE GENOMIC DNA]</scope>
    <source>
        <strain evidence="2 3">TC161</strain>
    </source>
</reference>
<sequence>MSSPDSFWPPGWDRERLLNATSAELLTLPDEQRFGMFDGIRATLGEEGLQETRQEMSRRYRARLAAAASAESTAQQQPQQQEVPQVPMTDEEKRLAQELTAPYINVLDKLFQGNPWEEWGFVVFQCTGYAKEQQQRWTAFRQRWDEIINEETSRHRGTSPRVDEAVRLIRFQWVSDPSLDGASMGQVAERYKNMHLPRGLNNSICLAVTPASLDSVLTSPLPSSAPRSKRAKIPYVVAVSKECIDPPTHQEEEEEEEEEDIAGQDFKGYFKVAVESLLQELFPIVALDITDLYKLAARLRSDDDIWCSHDRRGVHRVSSV</sequence>
<dbReference type="EMBL" id="KV407463">
    <property type="protein sequence ID" value="KZF20248.1"/>
    <property type="molecule type" value="Genomic_DNA"/>
</dbReference>
<accession>A0A165ACE7</accession>
<dbReference type="GeneID" id="28899589"/>
<evidence type="ECO:0000256" key="1">
    <source>
        <dbReference type="SAM" id="MobiDB-lite"/>
    </source>
</evidence>
<evidence type="ECO:0000313" key="3">
    <source>
        <dbReference type="Proteomes" id="UP000076632"/>
    </source>
</evidence>
<feature type="compositionally biased region" description="Low complexity" evidence="1">
    <location>
        <begin position="66"/>
        <end position="86"/>
    </location>
</feature>